<protein>
    <submittedName>
        <fullName evidence="3">PilZ domain-containing protein</fullName>
    </submittedName>
</protein>
<accession>A0A372DR61</accession>
<keyword evidence="4" id="KW-1185">Reference proteome</keyword>
<feature type="compositionally biased region" description="Low complexity" evidence="1">
    <location>
        <begin position="7"/>
        <end position="38"/>
    </location>
</feature>
<evidence type="ECO:0000259" key="2">
    <source>
        <dbReference type="Pfam" id="PF16823"/>
    </source>
</evidence>
<gene>
    <name evidence="3" type="ORF">D0Y53_03115</name>
</gene>
<feature type="domain" description="Cyclic di-GMP receptor atypical PilZ" evidence="2">
    <location>
        <begin position="94"/>
        <end position="233"/>
    </location>
</feature>
<evidence type="ECO:0000313" key="3">
    <source>
        <dbReference type="EMBL" id="RFP62056.1"/>
    </source>
</evidence>
<feature type="region of interest" description="Disordered" evidence="1">
    <location>
        <begin position="1"/>
        <end position="54"/>
    </location>
</feature>
<reference evidence="3 4" key="1">
    <citation type="submission" date="2018-08" db="EMBL/GenBank/DDBJ databases">
        <title>Lysobacter weifangensis sp. nov., a new member of the family 'Xanthomonadaceae', isolated from soil in a farmland.</title>
        <authorList>
            <person name="Zhao H."/>
        </authorList>
    </citation>
    <scope>NUCLEOTIDE SEQUENCE [LARGE SCALE GENOMIC DNA]</scope>
    <source>
        <strain evidence="3 4">WF-2</strain>
    </source>
</reference>
<dbReference type="EMBL" id="QVPD01000002">
    <property type="protein sequence ID" value="RFP62056.1"/>
    <property type="molecule type" value="Genomic_DNA"/>
</dbReference>
<dbReference type="Pfam" id="PF16823">
    <property type="entry name" value="tPilZ"/>
    <property type="match status" value="1"/>
</dbReference>
<dbReference type="InterPro" id="IPR031800">
    <property type="entry name" value="PilZ_atypical"/>
</dbReference>
<organism evidence="3 4">
    <name type="scientific">Cognatiluteimonas weifangensis</name>
    <dbReference type="NCBI Taxonomy" id="2303539"/>
    <lineage>
        <taxon>Bacteria</taxon>
        <taxon>Pseudomonadati</taxon>
        <taxon>Pseudomonadota</taxon>
        <taxon>Gammaproteobacteria</taxon>
        <taxon>Lysobacterales</taxon>
        <taxon>Lysobacteraceae</taxon>
        <taxon>Cognatiluteimonas</taxon>
    </lineage>
</organism>
<evidence type="ECO:0000313" key="4">
    <source>
        <dbReference type="Proteomes" id="UP000262917"/>
    </source>
</evidence>
<name>A0A372DR61_9GAMM</name>
<comment type="caution">
    <text evidence="3">The sequence shown here is derived from an EMBL/GenBank/DDBJ whole genome shotgun (WGS) entry which is preliminary data.</text>
</comment>
<sequence>MARAARRATNADAGAAAAPRPGRRGAGPPATRAPRRAPLPQPGRGHRRVKPGEADAVLFGEALTCEERRPAGFAPGPHAPTELQAESLRAEAFLQALALVEDSRGEEPEERGTTGLALQRIEARLDLLTTLVGSLLRGHDHDPVRPLRWSALGASLQAGDGDVAGGATGWLRVQPSDWLPQVLRLPVEVLASEAGTGGTRLWLRFVGLGAGLSAALERHLFRVHRREVAGRRRATFP</sequence>
<dbReference type="OrthoDB" id="9151696at2"/>
<evidence type="ECO:0000256" key="1">
    <source>
        <dbReference type="SAM" id="MobiDB-lite"/>
    </source>
</evidence>
<dbReference type="AlphaFoldDB" id="A0A372DR61"/>
<dbReference type="Proteomes" id="UP000262917">
    <property type="component" value="Unassembled WGS sequence"/>
</dbReference>
<proteinExistence type="predicted"/>